<dbReference type="InterPro" id="IPR002213">
    <property type="entry name" value="UDP_glucos_trans"/>
</dbReference>
<evidence type="ECO:0000313" key="3">
    <source>
        <dbReference type="Proteomes" id="UP000500767"/>
    </source>
</evidence>
<protein>
    <submittedName>
        <fullName evidence="2">Glycosyltransferase family 1 protein</fullName>
    </submittedName>
</protein>
<name>A0A6M8HRE5_9PROT</name>
<dbReference type="GO" id="GO:0008194">
    <property type="term" value="F:UDP-glycosyltransferase activity"/>
    <property type="evidence" value="ECO:0007669"/>
    <property type="project" value="InterPro"/>
</dbReference>
<dbReference type="GO" id="GO:0016758">
    <property type="term" value="F:hexosyltransferase activity"/>
    <property type="evidence" value="ECO:0007669"/>
    <property type="project" value="InterPro"/>
</dbReference>
<dbReference type="GO" id="GO:0005975">
    <property type="term" value="P:carbohydrate metabolic process"/>
    <property type="evidence" value="ECO:0007669"/>
    <property type="project" value="InterPro"/>
</dbReference>
<feature type="domain" description="Glycosyltransferase family 28 N-terminal" evidence="1">
    <location>
        <begin position="7"/>
        <end position="137"/>
    </location>
</feature>
<dbReference type="InterPro" id="IPR004276">
    <property type="entry name" value="GlycoTrans_28_N"/>
</dbReference>
<dbReference type="Gene3D" id="3.40.50.2000">
    <property type="entry name" value="Glycogen Phosphorylase B"/>
    <property type="match status" value="2"/>
</dbReference>
<proteinExistence type="predicted"/>
<dbReference type="KEGG" id="lck:HN018_13030"/>
<dbReference type="SMR" id="A0A6M8HRE5"/>
<dbReference type="GO" id="GO:0033072">
    <property type="term" value="P:vancomycin biosynthetic process"/>
    <property type="evidence" value="ECO:0007669"/>
    <property type="project" value="UniProtKB-ARBA"/>
</dbReference>
<dbReference type="RefSeq" id="WP_171836282.1">
    <property type="nucleotide sequence ID" value="NZ_CP053708.1"/>
</dbReference>
<evidence type="ECO:0000259" key="1">
    <source>
        <dbReference type="Pfam" id="PF03033"/>
    </source>
</evidence>
<sequence>MTGTRRIVIFTIGTEGDARPYAALGRGLADCGHDVTLATSREFKPLVLEHNLKFAPLTADFLEMMRRNKSVMDQRHQVAMLRMLMAETRRMAKAWAHEALDAANGADLVIGSGNVSLLAASVAEKLSIPFVRSQLQPFDPSRSLPPVLFRPPSKPLPGWINLAVHRILRVMVWRFMKRSVDGVRRDLGLAPYPWVGPWALPLGAGGNILYGFSRHVVPRQSEWPDRIAIPGFFSNDRGAAFQPSEPLTRFLADGPKPIYIGFGSMVTERSAEMVAVIVDAVRATGRRAVIASGWADLASAAGNSDYLFFIQNVPHAWLFPRVALAVHHCGAGTSGAAMRAGIPTIPVPFVGDQFFWAWQMKRIGVATPPLNRIGLKANQLADAIDEASGTAMVDAAARLGEKLCGENGVAAAIAQLQAWSLLPAPGVAVSVRQPELLTEPL</sequence>
<dbReference type="Pfam" id="PF03033">
    <property type="entry name" value="Glyco_transf_28"/>
    <property type="match status" value="1"/>
</dbReference>
<dbReference type="EMBL" id="CP053708">
    <property type="protein sequence ID" value="QKE90837.1"/>
    <property type="molecule type" value="Genomic_DNA"/>
</dbReference>
<dbReference type="FunFam" id="3.40.50.2000:FF:000009">
    <property type="entry name" value="Sterol 3-beta-glucosyltransferase UGT80A2"/>
    <property type="match status" value="1"/>
</dbReference>
<dbReference type="PANTHER" id="PTHR48050:SF13">
    <property type="entry name" value="STEROL 3-BETA-GLUCOSYLTRANSFERASE UGT80A2"/>
    <property type="match status" value="1"/>
</dbReference>
<keyword evidence="2" id="KW-0808">Transferase</keyword>
<evidence type="ECO:0000313" key="2">
    <source>
        <dbReference type="EMBL" id="QKE90837.1"/>
    </source>
</evidence>
<organism evidence="2 3">
    <name type="scientific">Lichenicola cladoniae</name>
    <dbReference type="NCBI Taxonomy" id="1484109"/>
    <lineage>
        <taxon>Bacteria</taxon>
        <taxon>Pseudomonadati</taxon>
        <taxon>Pseudomonadota</taxon>
        <taxon>Alphaproteobacteria</taxon>
        <taxon>Acetobacterales</taxon>
        <taxon>Acetobacteraceae</taxon>
        <taxon>Lichenicola</taxon>
    </lineage>
</organism>
<dbReference type="CDD" id="cd03784">
    <property type="entry name" value="GT1_Gtf-like"/>
    <property type="match status" value="1"/>
</dbReference>
<dbReference type="Proteomes" id="UP000500767">
    <property type="component" value="Chromosome"/>
</dbReference>
<dbReference type="AlphaFoldDB" id="A0A6M8HRE5"/>
<dbReference type="SUPFAM" id="SSF53756">
    <property type="entry name" value="UDP-Glycosyltransferase/glycogen phosphorylase"/>
    <property type="match status" value="1"/>
</dbReference>
<dbReference type="InterPro" id="IPR050426">
    <property type="entry name" value="Glycosyltransferase_28"/>
</dbReference>
<accession>A0A6M8HRE5</accession>
<keyword evidence="3" id="KW-1185">Reference proteome</keyword>
<reference evidence="2 3" key="1">
    <citation type="journal article" date="2014" name="World J. Microbiol. Biotechnol.">
        <title>Biodiversity and physiological characteristics of Antarctic and Arctic lichens-associated bacteria.</title>
        <authorList>
            <person name="Lee Y.M."/>
            <person name="Kim E.H."/>
            <person name="Lee H.K."/>
            <person name="Hong S.G."/>
        </authorList>
    </citation>
    <scope>NUCLEOTIDE SEQUENCE [LARGE SCALE GENOMIC DNA]</scope>
    <source>
        <strain evidence="2 3">PAMC 26569</strain>
    </source>
</reference>
<dbReference type="PANTHER" id="PTHR48050">
    <property type="entry name" value="STEROL 3-BETA-GLUCOSYLTRANSFERASE"/>
    <property type="match status" value="1"/>
</dbReference>
<gene>
    <name evidence="2" type="ORF">HN018_13030</name>
</gene>